<keyword evidence="1" id="KW-0812">Transmembrane</keyword>
<evidence type="ECO:0000313" key="2">
    <source>
        <dbReference type="EMBL" id="AAW37160.1"/>
    </source>
</evidence>
<dbReference type="Proteomes" id="UP000000530">
    <property type="component" value="Chromosome"/>
</dbReference>
<dbReference type="HOGENOM" id="CLU_3348805_0_0_9"/>
<keyword evidence="1" id="KW-1133">Transmembrane helix</keyword>
<sequence>MIKSIGIYIIFMLFGGILNRLSRIVSNEVTSLIYSLK</sequence>
<accession>A0A0H2WX22</accession>
<evidence type="ECO:0000256" key="1">
    <source>
        <dbReference type="SAM" id="Phobius"/>
    </source>
</evidence>
<evidence type="ECO:0000313" key="3">
    <source>
        <dbReference type="Proteomes" id="UP000000530"/>
    </source>
</evidence>
<gene>
    <name evidence="2" type="ordered locus">SACOL2331</name>
</gene>
<proteinExistence type="predicted"/>
<dbReference type="AlphaFoldDB" id="A0A0H2WX22"/>
<protein>
    <submittedName>
        <fullName evidence="2">Uncharacterized protein</fullName>
    </submittedName>
</protein>
<organism evidence="2 3">
    <name type="scientific">Staphylococcus aureus (strain COL)</name>
    <dbReference type="NCBI Taxonomy" id="93062"/>
    <lineage>
        <taxon>Bacteria</taxon>
        <taxon>Bacillati</taxon>
        <taxon>Bacillota</taxon>
        <taxon>Bacilli</taxon>
        <taxon>Bacillales</taxon>
        <taxon>Staphylococcaceae</taxon>
        <taxon>Staphylococcus</taxon>
    </lineage>
</organism>
<feature type="transmembrane region" description="Helical" evidence="1">
    <location>
        <begin position="6"/>
        <end position="22"/>
    </location>
</feature>
<keyword evidence="1" id="KW-0472">Membrane</keyword>
<name>A0A0H2WX22_STAAC</name>
<dbReference type="KEGG" id="sac:SACOL2331"/>
<reference evidence="2 3" key="1">
    <citation type="journal article" date="2005" name="J. Bacteriol.">
        <title>Insights on evolution of virulence and resistance from the complete genome analysis of an early methicillin-resistant Staphylococcus aureus strain and a biofilm-producing methicillin-resistant Staphylococcus epidermidis strain.</title>
        <authorList>
            <person name="Gill S.R."/>
            <person name="Fouts D.E."/>
            <person name="Archer G.L."/>
            <person name="Mongodin E.F."/>
            <person name="Deboy R.T."/>
            <person name="Ravel J."/>
            <person name="Paulsen I.T."/>
            <person name="Kolonay J.F."/>
            <person name="Brinkac L."/>
            <person name="Beanan M."/>
            <person name="Dodson R.J."/>
            <person name="Daugherty S.C."/>
            <person name="Madupu R."/>
            <person name="Angiuoli S.V."/>
            <person name="Durkin A.S."/>
            <person name="Haft D.H."/>
            <person name="Vamathevan J."/>
            <person name="Khouri H."/>
            <person name="Utterback T."/>
            <person name="Lee C."/>
            <person name="Dimitrov G."/>
            <person name="Jiang L."/>
            <person name="Qin H."/>
            <person name="Weidman J."/>
            <person name="Tran K."/>
            <person name="Kang K."/>
            <person name="Hance I.R."/>
            <person name="Nelson K.E."/>
            <person name="Fraser C.M."/>
        </authorList>
    </citation>
    <scope>NUCLEOTIDE SEQUENCE [LARGE SCALE GENOMIC DNA]</scope>
    <source>
        <strain evidence="2 3">COL</strain>
    </source>
</reference>
<dbReference type="EMBL" id="CP000046">
    <property type="protein sequence ID" value="AAW37160.1"/>
    <property type="molecule type" value="Genomic_DNA"/>
</dbReference>